<feature type="transmembrane region" description="Helical" evidence="1">
    <location>
        <begin position="124"/>
        <end position="141"/>
    </location>
</feature>
<dbReference type="AlphaFoldDB" id="B7U9W9"/>
<name>B7U9W9_9BACT</name>
<feature type="transmembrane region" description="Helical" evidence="1">
    <location>
        <begin position="161"/>
        <end position="184"/>
    </location>
</feature>
<sequence length="286" mass="32942">MIQLTAKSERGIEKKNQNQKMIPLGAVHTQLPPLKKQIGGYMQLAQANAEARILERKFDIVVIVSMFFAFIGGYHIHQMLLAGDWSFWIDWKDRMWWPVVAPIADIAFPAAVQSILWTKFKMPIGATFCTVGLFFGQWMNRYWNFWGWGTYPLNFVFPETLIPQAVVLDGVLMISNNFVITALVGGELWGWLFYPTNWPMIAPYHVPVEYYGQLMSMADLIQYQYIRTSTPEYIRMVETGTMRSFAGGVLGVSAFFSGFVSACMYFLWWFFGKFFGSTKFVRHSTV</sequence>
<dbReference type="EMBL" id="FJ462788">
    <property type="protein sequence ID" value="ACK55191.1"/>
    <property type="molecule type" value="Genomic_DNA"/>
</dbReference>
<keyword evidence="1" id="KW-1133">Transmembrane helix</keyword>
<evidence type="ECO:0000256" key="1">
    <source>
        <dbReference type="SAM" id="Phobius"/>
    </source>
</evidence>
<organism evidence="2">
    <name type="scientific">Methylacidiphilum kamchatkense</name>
    <dbReference type="NCBI Taxonomy" id="431057"/>
    <lineage>
        <taxon>Bacteria</taxon>
        <taxon>Pseudomonadati</taxon>
        <taxon>Verrucomicrobiota</taxon>
        <taxon>Methylacidiphilae</taxon>
        <taxon>Methylacidiphilales</taxon>
        <taxon>Methylacidiphilaceae</taxon>
        <taxon>Methylacidiphilum (ex Ratnadevi et al. 2023)</taxon>
    </lineage>
</organism>
<dbReference type="Gene3D" id="1.20.1450.10">
    <property type="entry name" value="Ammonia/particulate methane monooxygenase, subunit A"/>
    <property type="match status" value="1"/>
</dbReference>
<dbReference type="InterPro" id="IPR003393">
    <property type="entry name" value="NH3_CH4_mOase_A"/>
</dbReference>
<feature type="transmembrane region" description="Helical" evidence="1">
    <location>
        <begin position="96"/>
        <end position="117"/>
    </location>
</feature>
<gene>
    <name evidence="2" type="primary">pmoA1</name>
</gene>
<keyword evidence="1" id="KW-0812">Transmembrane</keyword>
<reference evidence="2" key="1">
    <citation type="journal article" date="2009" name="Environ. Microbiol. Rep.">
        <title>Environmental, genomic and taxonomic perspectives on methanotrophic Verrucomicrobia.</title>
        <authorList>
            <person name="Op den Camp H.J.M."/>
            <person name="Islam T."/>
            <person name="Stott M.B."/>
            <person name="Harhangi H.R."/>
            <person name="Hynes A."/>
            <person name="Schouten S."/>
            <person name="Jetten M.S.M."/>
            <person name="Birkeland N.-K."/>
            <person name="Pol A."/>
            <person name="Dunfield P.F."/>
        </authorList>
    </citation>
    <scope>NUCLEOTIDE SEQUENCE</scope>
    <source>
        <strain evidence="2">Kam1</strain>
    </source>
</reference>
<evidence type="ECO:0000313" key="2">
    <source>
        <dbReference type="EMBL" id="ACK55191.1"/>
    </source>
</evidence>
<protein>
    <submittedName>
        <fullName evidence="2">PmoA1</fullName>
    </submittedName>
</protein>
<dbReference type="NCBIfam" id="NF041557">
    <property type="entry name" value="AmoA_BACT"/>
    <property type="match status" value="1"/>
</dbReference>
<feature type="transmembrane region" description="Helical" evidence="1">
    <location>
        <begin position="58"/>
        <end position="76"/>
    </location>
</feature>
<dbReference type="InterPro" id="IPR037001">
    <property type="entry name" value="NH3/CH4_mOase_suA_sf"/>
</dbReference>
<feature type="transmembrane region" description="Helical" evidence="1">
    <location>
        <begin position="245"/>
        <end position="271"/>
    </location>
</feature>
<dbReference type="Pfam" id="PF02461">
    <property type="entry name" value="AMO"/>
    <property type="match status" value="1"/>
</dbReference>
<keyword evidence="1" id="KW-0472">Membrane</keyword>
<accession>B7U9W9</accession>
<proteinExistence type="predicted"/>